<evidence type="ECO:0000313" key="4">
    <source>
        <dbReference type="Proteomes" id="UP001143543"/>
    </source>
</evidence>
<sequence length="340" mass="37915">MNTQEITLLKDLLANAKNIIIIPHKNPDGDAMGSTLGLWHYLKSKGHNATIISPNDYPTFLKWLPGESEVLKFDSEYDVAIRKIKEADLIFTLDFNDFSRTDRIQPYLEAASAKFVMIDHHQSPSDYATVTYSDATMSSTCEMVYHFINYLGDTANITKEIADCLYTGIMTDTGSFRFASTTSTTHRVIAALIDCGAENAAIHSNIYDANSISRLHLLGCALKNLTVLTEYNTAYITLSKEELTSYNFEKGDTEGFVNYGLSLTGIKFAAIFIENINSDEAFVKISLRSKGNFDVNLFSRSHFNGGGHINAAGGRSDLSLEETTKRFEELVKYHQDQLVD</sequence>
<evidence type="ECO:0000313" key="3">
    <source>
        <dbReference type="EMBL" id="GLB49885.1"/>
    </source>
</evidence>
<dbReference type="PANTHER" id="PTHR47618">
    <property type="entry name" value="BIFUNCTIONAL OLIGORIBONUCLEASE AND PAP PHOSPHATASE NRNA"/>
    <property type="match status" value="1"/>
</dbReference>
<dbReference type="InterPro" id="IPR001667">
    <property type="entry name" value="DDH_dom"/>
</dbReference>
<accession>A0ABQ5MKG1</accession>
<organism evidence="3 4">
    <name type="scientific">Neptunitalea lumnitzerae</name>
    <dbReference type="NCBI Taxonomy" id="2965509"/>
    <lineage>
        <taxon>Bacteria</taxon>
        <taxon>Pseudomonadati</taxon>
        <taxon>Bacteroidota</taxon>
        <taxon>Flavobacteriia</taxon>
        <taxon>Flavobacteriales</taxon>
        <taxon>Flavobacteriaceae</taxon>
        <taxon>Neptunitalea</taxon>
    </lineage>
</organism>
<dbReference type="SUPFAM" id="SSF64182">
    <property type="entry name" value="DHH phosphoesterases"/>
    <property type="match status" value="1"/>
</dbReference>
<dbReference type="InterPro" id="IPR003156">
    <property type="entry name" value="DHHA1_dom"/>
</dbReference>
<feature type="domain" description="DHHA1" evidence="2">
    <location>
        <begin position="245"/>
        <end position="331"/>
    </location>
</feature>
<comment type="caution">
    <text evidence="3">The sequence shown here is derived from an EMBL/GenBank/DDBJ whole genome shotgun (WGS) entry which is preliminary data.</text>
</comment>
<gene>
    <name evidence="3" type="primary">fjo19</name>
    <name evidence="3" type="ORF">Y10_22530</name>
</gene>
<reference evidence="3" key="1">
    <citation type="submission" date="2022-07" db="EMBL/GenBank/DDBJ databases">
        <title>Taxonomy of Novel Oxalotrophic and Methylotrophic Bacteria.</title>
        <authorList>
            <person name="Sahin N."/>
            <person name="Tani A."/>
        </authorList>
    </citation>
    <scope>NUCLEOTIDE SEQUENCE</scope>
    <source>
        <strain evidence="3">Y10</strain>
    </source>
</reference>
<dbReference type="Pfam" id="PF02272">
    <property type="entry name" value="DHHA1"/>
    <property type="match status" value="1"/>
</dbReference>
<dbReference type="PANTHER" id="PTHR47618:SF1">
    <property type="entry name" value="BIFUNCTIONAL OLIGORIBONUCLEASE AND PAP PHOSPHATASE NRNA"/>
    <property type="match status" value="1"/>
</dbReference>
<dbReference type="RefSeq" id="WP_281765505.1">
    <property type="nucleotide sequence ID" value="NZ_BRVO01000002.1"/>
</dbReference>
<proteinExistence type="predicted"/>
<dbReference type="InterPro" id="IPR038763">
    <property type="entry name" value="DHH_sf"/>
</dbReference>
<name>A0ABQ5MKG1_9FLAO</name>
<dbReference type="Proteomes" id="UP001143543">
    <property type="component" value="Unassembled WGS sequence"/>
</dbReference>
<dbReference type="Gene3D" id="3.10.310.30">
    <property type="match status" value="1"/>
</dbReference>
<dbReference type="EMBL" id="BRVO01000002">
    <property type="protein sequence ID" value="GLB49885.1"/>
    <property type="molecule type" value="Genomic_DNA"/>
</dbReference>
<feature type="domain" description="DDH" evidence="1">
    <location>
        <begin position="18"/>
        <end position="169"/>
    </location>
</feature>
<keyword evidence="4" id="KW-1185">Reference proteome</keyword>
<dbReference type="InterPro" id="IPR051319">
    <property type="entry name" value="Oligoribo/pAp-PDE_c-di-AMP_PDE"/>
</dbReference>
<protein>
    <submittedName>
        <fullName evidence="3">Exopolyphosphatase</fullName>
    </submittedName>
</protein>
<evidence type="ECO:0000259" key="1">
    <source>
        <dbReference type="Pfam" id="PF01368"/>
    </source>
</evidence>
<dbReference type="Pfam" id="PF01368">
    <property type="entry name" value="DHH"/>
    <property type="match status" value="1"/>
</dbReference>
<evidence type="ECO:0000259" key="2">
    <source>
        <dbReference type="Pfam" id="PF02272"/>
    </source>
</evidence>
<dbReference type="Gene3D" id="3.90.1640.10">
    <property type="entry name" value="inorganic pyrophosphatase (n-terminal core)"/>
    <property type="match status" value="1"/>
</dbReference>